<dbReference type="AlphaFoldDB" id="A0A7H0VAD4"/>
<keyword evidence="1 2" id="KW-0732">Signal</keyword>
<proteinExistence type="predicted"/>
<accession>A0A7H0VAD4</accession>
<dbReference type="InterPro" id="IPR026444">
    <property type="entry name" value="Secre_tail"/>
</dbReference>
<organism evidence="4 5">
    <name type="scientific">Croceimicrobium hydrocarbonivorans</name>
    <dbReference type="NCBI Taxonomy" id="2761580"/>
    <lineage>
        <taxon>Bacteria</taxon>
        <taxon>Pseudomonadati</taxon>
        <taxon>Bacteroidota</taxon>
        <taxon>Flavobacteriia</taxon>
        <taxon>Flavobacteriales</taxon>
        <taxon>Owenweeksiaceae</taxon>
        <taxon>Croceimicrobium</taxon>
    </lineage>
</organism>
<dbReference type="EMBL" id="CP060139">
    <property type="protein sequence ID" value="QNR22682.1"/>
    <property type="molecule type" value="Genomic_DNA"/>
</dbReference>
<name>A0A7H0VAD4_9FLAO</name>
<evidence type="ECO:0000256" key="1">
    <source>
        <dbReference type="ARBA" id="ARBA00022729"/>
    </source>
</evidence>
<feature type="chain" id="PRO_5028890722" evidence="2">
    <location>
        <begin position="20"/>
        <end position="413"/>
    </location>
</feature>
<evidence type="ECO:0000259" key="3">
    <source>
        <dbReference type="Pfam" id="PF18962"/>
    </source>
</evidence>
<dbReference type="Proteomes" id="UP000516305">
    <property type="component" value="Chromosome"/>
</dbReference>
<reference evidence="4 5" key="1">
    <citation type="submission" date="2020-08" db="EMBL/GenBank/DDBJ databases">
        <title>Croceimicrobium hydrocarbonivorans gen. nov., sp. nov., a novel marine bacterium isolated from a bacterial consortium that degrades polyethylene terephthalate.</title>
        <authorList>
            <person name="Liu R."/>
        </authorList>
    </citation>
    <scope>NUCLEOTIDE SEQUENCE [LARGE SCALE GENOMIC DNA]</scope>
    <source>
        <strain evidence="4 5">A20-9</strain>
    </source>
</reference>
<dbReference type="NCBIfam" id="TIGR04183">
    <property type="entry name" value="Por_Secre_tail"/>
    <property type="match status" value="1"/>
</dbReference>
<dbReference type="RefSeq" id="WP_210757249.1">
    <property type="nucleotide sequence ID" value="NZ_CP060139.1"/>
</dbReference>
<dbReference type="Pfam" id="PF18962">
    <property type="entry name" value="Por_Secre_tail"/>
    <property type="match status" value="1"/>
</dbReference>
<evidence type="ECO:0000256" key="2">
    <source>
        <dbReference type="SAM" id="SignalP"/>
    </source>
</evidence>
<dbReference type="KEGG" id="chyd:H4K34_09835"/>
<evidence type="ECO:0000313" key="4">
    <source>
        <dbReference type="EMBL" id="QNR22682.1"/>
    </source>
</evidence>
<gene>
    <name evidence="4" type="ORF">H4K34_09835</name>
</gene>
<evidence type="ECO:0000313" key="5">
    <source>
        <dbReference type="Proteomes" id="UP000516305"/>
    </source>
</evidence>
<sequence length="413" mass="45907">MTKYITTLFLGLGSLFLGAQSFDTTGMTQWAQRYNSYETWMQGAFDAYRDTSDMTDFGWGNYSITSHLIEGDSIYILKTVSGQYKAISIDNLASGVYSITYSDLDGSNQVSKSLDRDPYEDRNFFYYSIDHDQIKDLEPNTADWDIIFTKYPIMFPGFGAYPVAGVLHNRGVESARIESQTAGTAQLSDTLSFPFSASIASIGYDWKDAFAGVVFDTLTYFVKDQNGQINELEFVNYGGSANGNMSFTVNGVLDSISLGAGNDGQVYYSLNNRAEVAQNTDLDWDIALFAQSSFAAVPVRINDIGGAELYVYPHKDIMHWTSIGIEENPMQLLSVWPNPAKDHLNLALSTEASQNISLRVFSMEGRLVKQENLSVQPGISEQRIDLSAVPAGMYQVQIEGENYRAQSRILIQP</sequence>
<feature type="domain" description="Secretion system C-terminal sorting" evidence="3">
    <location>
        <begin position="335"/>
        <end position="411"/>
    </location>
</feature>
<feature type="signal peptide" evidence="2">
    <location>
        <begin position="1"/>
        <end position="19"/>
    </location>
</feature>
<keyword evidence="5" id="KW-1185">Reference proteome</keyword>
<protein>
    <submittedName>
        <fullName evidence="4">T9SS type A sorting domain-containing protein</fullName>
    </submittedName>
</protein>